<keyword evidence="12" id="KW-1208">Phospholipid metabolism</keyword>
<comment type="similarity">
    <text evidence="2">Belongs to the CDP-alcohol phosphatidyltransferase class-I family.</text>
</comment>
<dbReference type="GO" id="GO:0043337">
    <property type="term" value="F:cardiolipin synthase (CMP-forming)"/>
    <property type="evidence" value="ECO:0007669"/>
    <property type="project" value="UniProtKB-EC"/>
</dbReference>
<keyword evidence="9" id="KW-0496">Mitochondrion</keyword>
<feature type="region of interest" description="Disordered" evidence="17">
    <location>
        <begin position="69"/>
        <end position="88"/>
    </location>
</feature>
<evidence type="ECO:0000256" key="11">
    <source>
        <dbReference type="ARBA" id="ARBA00023209"/>
    </source>
</evidence>
<keyword evidence="3" id="KW-0444">Lipid biosynthesis</keyword>
<dbReference type="InterPro" id="IPR043130">
    <property type="entry name" value="CDP-OH_PTrfase_TM_dom"/>
</dbReference>
<evidence type="ECO:0000256" key="8">
    <source>
        <dbReference type="ARBA" id="ARBA00023098"/>
    </source>
</evidence>
<dbReference type="PANTHER" id="PTHR14269:SF60">
    <property type="entry name" value="CARDIOLIPIN SYNTHASE (CMP-FORMING)"/>
    <property type="match status" value="1"/>
</dbReference>
<evidence type="ECO:0000256" key="16">
    <source>
        <dbReference type="ARBA" id="ARBA00068900"/>
    </source>
</evidence>
<evidence type="ECO:0000256" key="18">
    <source>
        <dbReference type="SAM" id="Phobius"/>
    </source>
</evidence>
<name>A0A8C6HP65_MUSSI</name>
<dbReference type="Gene3D" id="1.20.120.1760">
    <property type="match status" value="1"/>
</dbReference>
<evidence type="ECO:0000256" key="17">
    <source>
        <dbReference type="SAM" id="MobiDB-lite"/>
    </source>
</evidence>
<reference evidence="19" key="2">
    <citation type="submission" date="2025-09" db="UniProtKB">
        <authorList>
            <consortium name="Ensembl"/>
        </authorList>
    </citation>
    <scope>IDENTIFICATION</scope>
</reference>
<organism evidence="19 20">
    <name type="scientific">Mus spicilegus</name>
    <name type="common">Mound-building mouse</name>
    <dbReference type="NCBI Taxonomy" id="10103"/>
    <lineage>
        <taxon>Eukaryota</taxon>
        <taxon>Metazoa</taxon>
        <taxon>Chordata</taxon>
        <taxon>Craniata</taxon>
        <taxon>Vertebrata</taxon>
        <taxon>Euteleostomi</taxon>
        <taxon>Mammalia</taxon>
        <taxon>Eutheria</taxon>
        <taxon>Euarchontoglires</taxon>
        <taxon>Glires</taxon>
        <taxon>Rodentia</taxon>
        <taxon>Myomorpha</taxon>
        <taxon>Muroidea</taxon>
        <taxon>Muridae</taxon>
        <taxon>Murinae</taxon>
        <taxon>Mus</taxon>
        <taxon>Mus</taxon>
    </lineage>
</organism>
<evidence type="ECO:0000256" key="14">
    <source>
        <dbReference type="ARBA" id="ARBA00039001"/>
    </source>
</evidence>
<proteinExistence type="inferred from homology"/>
<evidence type="ECO:0000256" key="7">
    <source>
        <dbReference type="ARBA" id="ARBA00022989"/>
    </source>
</evidence>
<dbReference type="AlphaFoldDB" id="A0A8C6HP65"/>
<dbReference type="EC" id="2.7.8.41" evidence="14"/>
<feature type="transmembrane region" description="Helical" evidence="18">
    <location>
        <begin position="245"/>
        <end position="263"/>
    </location>
</feature>
<comment type="subcellular location">
    <subcellularLocation>
        <location evidence="1">Mitochondrion inner membrane</location>
        <topology evidence="1">Multi-pass membrane protein</topology>
    </subcellularLocation>
</comment>
<dbReference type="GO" id="GO:0005743">
    <property type="term" value="C:mitochondrial inner membrane"/>
    <property type="evidence" value="ECO:0007669"/>
    <property type="project" value="UniProtKB-SubCell"/>
</dbReference>
<dbReference type="SMR" id="A0A8C6HP65"/>
<evidence type="ECO:0000256" key="5">
    <source>
        <dbReference type="ARBA" id="ARBA00022692"/>
    </source>
</evidence>
<dbReference type="FunFam" id="1.20.120.1760:FF:000005">
    <property type="entry name" value="Cardiolipin synthase 1"/>
    <property type="match status" value="1"/>
</dbReference>
<keyword evidence="4" id="KW-0808">Transferase</keyword>
<evidence type="ECO:0000313" key="20">
    <source>
        <dbReference type="Proteomes" id="UP000694415"/>
    </source>
</evidence>
<evidence type="ECO:0000256" key="2">
    <source>
        <dbReference type="ARBA" id="ARBA00010441"/>
    </source>
</evidence>
<dbReference type="InterPro" id="IPR000462">
    <property type="entry name" value="CDP-OH_P_trans"/>
</dbReference>
<keyword evidence="6" id="KW-0999">Mitochondrion inner membrane</keyword>
<dbReference type="GeneTree" id="ENSGT00390000001607"/>
<keyword evidence="20" id="KW-1185">Reference proteome</keyword>
<accession>A0A8C6HP65</accession>
<dbReference type="InterPro" id="IPR050324">
    <property type="entry name" value="CDP-alcohol_PTase-I"/>
</dbReference>
<evidence type="ECO:0000313" key="19">
    <source>
        <dbReference type="Ensembl" id="ENSMSIP00000024523.1"/>
    </source>
</evidence>
<feature type="transmembrane region" description="Helical" evidence="18">
    <location>
        <begin position="269"/>
        <end position="290"/>
    </location>
</feature>
<evidence type="ECO:0000256" key="12">
    <source>
        <dbReference type="ARBA" id="ARBA00023264"/>
    </source>
</evidence>
<dbReference type="Pfam" id="PF01066">
    <property type="entry name" value="CDP-OH_P_transf"/>
    <property type="match status" value="1"/>
</dbReference>
<evidence type="ECO:0000256" key="3">
    <source>
        <dbReference type="ARBA" id="ARBA00022516"/>
    </source>
</evidence>
<comment type="catalytic activity">
    <reaction evidence="15">
        <text>a CDP-1,2-diacyl-sn-glycerol + a 1,2-diacyl-sn-glycero-3-phospho-(1'-sn-glycerol) = a cardiolipin + CMP + H(+)</text>
        <dbReference type="Rhea" id="RHEA:32931"/>
        <dbReference type="ChEBI" id="CHEBI:15378"/>
        <dbReference type="ChEBI" id="CHEBI:58332"/>
        <dbReference type="ChEBI" id="CHEBI:60377"/>
        <dbReference type="ChEBI" id="CHEBI:62237"/>
        <dbReference type="ChEBI" id="CHEBI:64716"/>
        <dbReference type="EC" id="2.7.8.41"/>
    </reaction>
</comment>
<evidence type="ECO:0000256" key="9">
    <source>
        <dbReference type="ARBA" id="ARBA00023128"/>
    </source>
</evidence>
<keyword evidence="7 18" id="KW-1133">Transmembrane helix</keyword>
<dbReference type="PANTHER" id="PTHR14269">
    <property type="entry name" value="CDP-DIACYLGLYCEROL--GLYCEROL-3-PHOSPHATE 3-PHOSPHATIDYLTRANSFERASE-RELATED"/>
    <property type="match status" value="1"/>
</dbReference>
<evidence type="ECO:0000256" key="1">
    <source>
        <dbReference type="ARBA" id="ARBA00004448"/>
    </source>
</evidence>
<feature type="transmembrane region" description="Helical" evidence="18">
    <location>
        <begin position="194"/>
        <end position="213"/>
    </location>
</feature>
<keyword evidence="8" id="KW-0443">Lipid metabolism</keyword>
<comment type="function">
    <text evidence="13">Catalyzes the synthesis of cardiolipin (CL) (diphosphatidylglycerol) by specifically transferring a phosphatidyl group from CDP-diacylglycerol to phosphatidylglycerol (PG). CL is a key phospholipid in mitochondrial membranes and plays important roles in maintaining the functional integrity and dynamics of mitochondria under both optimal and stress conditions.</text>
</comment>
<evidence type="ECO:0000256" key="13">
    <source>
        <dbReference type="ARBA" id="ARBA00037454"/>
    </source>
</evidence>
<sequence length="303" mass="32502">MLAWRVARGAWGPLRVALRPPGARLGRGGSRRALLPPAACCLGCLAERWRLRPAAFALRLPGAGPRTHCSGAGKAAPEPAAGGGGAAAQAPSARWVPASAASSYENPWTIPNLLSMTRIGLAPVLGYLILEEDFNVALGVFALAGLTDLLDGFIARNWANQKSALGSALDPLADKVLISILYISLTYADLIPVPLTYMIISRDVMLIAAVFYVRYRTLPTPRTLAKYFNPCYATARLKPTFISKVNTAVQLILVAASLAAPVFNYADSIYLQILWCCTAFTTAASAYSYYHYGRKTVQVIKGK</sequence>
<keyword evidence="11" id="KW-0594">Phospholipid biosynthesis</keyword>
<keyword evidence="10 18" id="KW-0472">Membrane</keyword>
<feature type="compositionally biased region" description="Low complexity" evidence="17">
    <location>
        <begin position="71"/>
        <end position="80"/>
    </location>
</feature>
<evidence type="ECO:0000256" key="15">
    <source>
        <dbReference type="ARBA" id="ARBA00047433"/>
    </source>
</evidence>
<evidence type="ECO:0000256" key="4">
    <source>
        <dbReference type="ARBA" id="ARBA00022679"/>
    </source>
</evidence>
<keyword evidence="5 18" id="KW-0812">Transmembrane</keyword>
<dbReference type="Ensembl" id="ENSMSIT00000030945.1">
    <property type="protein sequence ID" value="ENSMSIP00000024523.1"/>
    <property type="gene ID" value="ENSMSIG00000020726.1"/>
</dbReference>
<dbReference type="GO" id="GO:0032049">
    <property type="term" value="P:cardiolipin biosynthetic process"/>
    <property type="evidence" value="ECO:0007669"/>
    <property type="project" value="Ensembl"/>
</dbReference>
<protein>
    <recommendedName>
        <fullName evidence="16">Cardiolipin synthase (CMP-forming)</fullName>
        <ecNumber evidence="14">2.7.8.41</ecNumber>
    </recommendedName>
</protein>
<evidence type="ECO:0000256" key="10">
    <source>
        <dbReference type="ARBA" id="ARBA00023136"/>
    </source>
</evidence>
<evidence type="ECO:0000256" key="6">
    <source>
        <dbReference type="ARBA" id="ARBA00022792"/>
    </source>
</evidence>
<dbReference type="Proteomes" id="UP000694415">
    <property type="component" value="Unplaced"/>
</dbReference>
<reference evidence="19" key="1">
    <citation type="submission" date="2025-08" db="UniProtKB">
        <authorList>
            <consortium name="Ensembl"/>
        </authorList>
    </citation>
    <scope>IDENTIFICATION</scope>
</reference>